<dbReference type="Proteomes" id="UP001589575">
    <property type="component" value="Unassembled WGS sequence"/>
</dbReference>
<protein>
    <submittedName>
        <fullName evidence="2">Uncharacterized protein</fullName>
    </submittedName>
</protein>
<evidence type="ECO:0000313" key="3">
    <source>
        <dbReference type="Proteomes" id="UP001589575"/>
    </source>
</evidence>
<dbReference type="EMBL" id="JBHMFI010000001">
    <property type="protein sequence ID" value="MFB9072529.1"/>
    <property type="molecule type" value="Genomic_DNA"/>
</dbReference>
<reference evidence="2 3" key="1">
    <citation type="submission" date="2024-09" db="EMBL/GenBank/DDBJ databases">
        <authorList>
            <person name="Sun Q."/>
            <person name="Mori K."/>
        </authorList>
    </citation>
    <scope>NUCLEOTIDE SEQUENCE [LARGE SCALE GENOMIC DNA]</scope>
    <source>
        <strain evidence="2 3">CCM 7609</strain>
    </source>
</reference>
<comment type="caution">
    <text evidence="2">The sequence shown here is derived from an EMBL/GenBank/DDBJ whole genome shotgun (WGS) entry which is preliminary data.</text>
</comment>
<sequence>MRIGQDRVQLRGRGVDQDPVADLQRTRVHRLGPAGLRCGGGQPGLRVDGGFGVWPARVRLRGVLRRVAHVPSVGTPEVRDPCLLPVVASASFSLAVESRRERPTRSAQIPNPKRNARDGRRPVLVAAWTSDSCSERIGMVSVTNHPFTTCCWGAPAVLPSLTALADSADEMFDDQS</sequence>
<proteinExistence type="predicted"/>
<accession>A0ABV5G1K5</accession>
<feature type="region of interest" description="Disordered" evidence="1">
    <location>
        <begin position="97"/>
        <end position="120"/>
    </location>
</feature>
<evidence type="ECO:0000256" key="1">
    <source>
        <dbReference type="SAM" id="MobiDB-lite"/>
    </source>
</evidence>
<keyword evidence="3" id="KW-1185">Reference proteome</keyword>
<organism evidence="2 3">
    <name type="scientific">Citricoccus parietis</name>
    <dbReference type="NCBI Taxonomy" id="592307"/>
    <lineage>
        <taxon>Bacteria</taxon>
        <taxon>Bacillati</taxon>
        <taxon>Actinomycetota</taxon>
        <taxon>Actinomycetes</taxon>
        <taxon>Micrococcales</taxon>
        <taxon>Micrococcaceae</taxon>
        <taxon>Citricoccus</taxon>
    </lineage>
</organism>
<gene>
    <name evidence="2" type="ORF">ACFFX0_15525</name>
</gene>
<evidence type="ECO:0000313" key="2">
    <source>
        <dbReference type="EMBL" id="MFB9072529.1"/>
    </source>
</evidence>
<name>A0ABV5G1K5_9MICC</name>